<organism evidence="7 8">
    <name type="scientific">Lophiotrema nucula</name>
    <dbReference type="NCBI Taxonomy" id="690887"/>
    <lineage>
        <taxon>Eukaryota</taxon>
        <taxon>Fungi</taxon>
        <taxon>Dikarya</taxon>
        <taxon>Ascomycota</taxon>
        <taxon>Pezizomycotina</taxon>
        <taxon>Dothideomycetes</taxon>
        <taxon>Pleosporomycetidae</taxon>
        <taxon>Pleosporales</taxon>
        <taxon>Lophiotremataceae</taxon>
        <taxon>Lophiotrema</taxon>
    </lineage>
</organism>
<reference evidence="7" key="1">
    <citation type="journal article" date="2020" name="Stud. Mycol.">
        <title>101 Dothideomycetes genomes: a test case for predicting lifestyles and emergence of pathogens.</title>
        <authorList>
            <person name="Haridas S."/>
            <person name="Albert R."/>
            <person name="Binder M."/>
            <person name="Bloem J."/>
            <person name="Labutti K."/>
            <person name="Salamov A."/>
            <person name="Andreopoulos B."/>
            <person name="Baker S."/>
            <person name="Barry K."/>
            <person name="Bills G."/>
            <person name="Bluhm B."/>
            <person name="Cannon C."/>
            <person name="Castanera R."/>
            <person name="Culley D."/>
            <person name="Daum C."/>
            <person name="Ezra D."/>
            <person name="Gonzalez J."/>
            <person name="Henrissat B."/>
            <person name="Kuo A."/>
            <person name="Liang C."/>
            <person name="Lipzen A."/>
            <person name="Lutzoni F."/>
            <person name="Magnuson J."/>
            <person name="Mondo S."/>
            <person name="Nolan M."/>
            <person name="Ohm R."/>
            <person name="Pangilinan J."/>
            <person name="Park H.-J."/>
            <person name="Ramirez L."/>
            <person name="Alfaro M."/>
            <person name="Sun H."/>
            <person name="Tritt A."/>
            <person name="Yoshinaga Y."/>
            <person name="Zwiers L.-H."/>
            <person name="Turgeon B."/>
            <person name="Goodwin S."/>
            <person name="Spatafora J."/>
            <person name="Crous P."/>
            <person name="Grigoriev I."/>
        </authorList>
    </citation>
    <scope>NUCLEOTIDE SEQUENCE</scope>
    <source>
        <strain evidence="7">CBS 627.86</strain>
    </source>
</reference>
<protein>
    <submittedName>
        <fullName evidence="7">Membrane bound O-acyl transferase family-domain-containing protein</fullName>
    </submittedName>
</protein>
<keyword evidence="2 5" id="KW-0812">Transmembrane</keyword>
<keyword evidence="3 5" id="KW-1133">Transmembrane helix</keyword>
<dbReference type="OrthoDB" id="1077582at2759"/>
<feature type="transmembrane region" description="Helical" evidence="5">
    <location>
        <begin position="21"/>
        <end position="43"/>
    </location>
</feature>
<evidence type="ECO:0000256" key="4">
    <source>
        <dbReference type="ARBA" id="ARBA00023136"/>
    </source>
</evidence>
<sequence>MFDQQFVPLFSRLNEVTAEEMAVRVMVSIVTALSTYLLFQAIYSGSAVVMMASGLNSVESWRPLFGSFTQCTSLRGVWNQFRHQGMVTTLTVPARYITTKVFRLPRATIIQRYAYIMVVFQLSGLVHIVGDVAAGVDIKDSGVMQWFSVQALGFAIEDSVSWLWRILTGRRDDEARTWQKGLGFIWVVACFVWTMPVWTFPISRVSEGEGILPFSLIQPFIAT</sequence>
<dbReference type="GO" id="GO:0016020">
    <property type="term" value="C:membrane"/>
    <property type="evidence" value="ECO:0007669"/>
    <property type="project" value="UniProtKB-SubCell"/>
</dbReference>
<evidence type="ECO:0000256" key="3">
    <source>
        <dbReference type="ARBA" id="ARBA00022989"/>
    </source>
</evidence>
<dbReference type="Proteomes" id="UP000799770">
    <property type="component" value="Unassembled WGS sequence"/>
</dbReference>
<comment type="subcellular location">
    <subcellularLocation>
        <location evidence="1">Membrane</location>
        <topology evidence="1">Multi-pass membrane protein</topology>
    </subcellularLocation>
</comment>
<evidence type="ECO:0000313" key="7">
    <source>
        <dbReference type="EMBL" id="KAF2106903.1"/>
    </source>
</evidence>
<evidence type="ECO:0000256" key="2">
    <source>
        <dbReference type="ARBA" id="ARBA00022692"/>
    </source>
</evidence>
<dbReference type="EMBL" id="ML977358">
    <property type="protein sequence ID" value="KAF2106903.1"/>
    <property type="molecule type" value="Genomic_DNA"/>
</dbReference>
<evidence type="ECO:0000256" key="1">
    <source>
        <dbReference type="ARBA" id="ARBA00004141"/>
    </source>
</evidence>
<dbReference type="GO" id="GO:0016740">
    <property type="term" value="F:transferase activity"/>
    <property type="evidence" value="ECO:0007669"/>
    <property type="project" value="UniProtKB-KW"/>
</dbReference>
<accession>A0A6A5YIW0</accession>
<dbReference type="AlphaFoldDB" id="A0A6A5YIW0"/>
<name>A0A6A5YIW0_9PLEO</name>
<gene>
    <name evidence="7" type="ORF">BDV96DRAFT_606941</name>
</gene>
<dbReference type="InterPro" id="IPR032805">
    <property type="entry name" value="Wax_synthase_dom"/>
</dbReference>
<keyword evidence="4 5" id="KW-0472">Membrane</keyword>
<evidence type="ECO:0000259" key="6">
    <source>
        <dbReference type="Pfam" id="PF13813"/>
    </source>
</evidence>
<feature type="transmembrane region" description="Helical" evidence="5">
    <location>
        <begin position="146"/>
        <end position="164"/>
    </location>
</feature>
<feature type="transmembrane region" description="Helical" evidence="5">
    <location>
        <begin position="113"/>
        <end position="134"/>
    </location>
</feature>
<keyword evidence="8" id="KW-1185">Reference proteome</keyword>
<keyword evidence="7" id="KW-0808">Transferase</keyword>
<evidence type="ECO:0000256" key="5">
    <source>
        <dbReference type="SAM" id="Phobius"/>
    </source>
</evidence>
<dbReference type="Pfam" id="PF13813">
    <property type="entry name" value="MBOAT_2"/>
    <property type="match status" value="1"/>
</dbReference>
<feature type="transmembrane region" description="Helical" evidence="5">
    <location>
        <begin position="184"/>
        <end position="203"/>
    </location>
</feature>
<evidence type="ECO:0000313" key="8">
    <source>
        <dbReference type="Proteomes" id="UP000799770"/>
    </source>
</evidence>
<proteinExistence type="predicted"/>
<feature type="domain" description="Wax synthase" evidence="6">
    <location>
        <begin position="61"/>
        <end position="147"/>
    </location>
</feature>